<dbReference type="PANTHER" id="PTHR34800">
    <property type="entry name" value="TETRAPYRROLE-BINDING PROTEIN, CHLOROPLASTIC"/>
    <property type="match status" value="1"/>
</dbReference>
<feature type="domain" description="GUN4-like" evidence="1">
    <location>
        <begin position="187"/>
        <end position="312"/>
    </location>
</feature>
<evidence type="ECO:0000313" key="3">
    <source>
        <dbReference type="EMBL" id="QYX32057.1"/>
    </source>
</evidence>
<proteinExistence type="predicted"/>
<dbReference type="InterPro" id="IPR055776">
    <property type="entry name" value="DUF7352"/>
</dbReference>
<dbReference type="Gene3D" id="1.10.10.1770">
    <property type="entry name" value="Gun4-like"/>
    <property type="match status" value="1"/>
</dbReference>
<dbReference type="Proteomes" id="UP000826540">
    <property type="component" value="Chromosome"/>
</dbReference>
<dbReference type="RefSeq" id="WP_220610021.1">
    <property type="nucleotide sequence ID" value="NZ_CP080598.1"/>
</dbReference>
<feature type="domain" description="DUF7352" evidence="2">
    <location>
        <begin position="95"/>
        <end position="185"/>
    </location>
</feature>
<dbReference type="PANTHER" id="PTHR34800:SF1">
    <property type="entry name" value="TETRAPYRROLE-BINDING PROTEIN, CHLOROPLASTIC"/>
    <property type="match status" value="1"/>
</dbReference>
<dbReference type="SUPFAM" id="SSF140869">
    <property type="entry name" value="GUN4-like"/>
    <property type="match status" value="1"/>
</dbReference>
<dbReference type="Gene3D" id="1.25.40.620">
    <property type="match status" value="1"/>
</dbReference>
<dbReference type="EMBL" id="CP080598">
    <property type="protein sequence ID" value="QYX32057.1"/>
    <property type="molecule type" value="Genomic_DNA"/>
</dbReference>
<organism evidence="3 4">
    <name type="scientific">Sphaerospermopsis torques-reginae ITEP-024</name>
    <dbReference type="NCBI Taxonomy" id="984208"/>
    <lineage>
        <taxon>Bacteria</taxon>
        <taxon>Bacillati</taxon>
        <taxon>Cyanobacteriota</taxon>
        <taxon>Cyanophyceae</taxon>
        <taxon>Nostocales</taxon>
        <taxon>Aphanizomenonaceae</taxon>
        <taxon>Sphaerospermopsis</taxon>
        <taxon>Sphaerospermopsis torques-reginae</taxon>
    </lineage>
</organism>
<protein>
    <submittedName>
        <fullName evidence="3">GUN4 domain-containing protein</fullName>
    </submittedName>
</protein>
<accession>A0ABX8X022</accession>
<evidence type="ECO:0000313" key="4">
    <source>
        <dbReference type="Proteomes" id="UP000826540"/>
    </source>
</evidence>
<dbReference type="CDD" id="cd16383">
    <property type="entry name" value="GUN4"/>
    <property type="match status" value="1"/>
</dbReference>
<sequence>MPIINRDEWPDSVFFSPSNFLELGTRNTGEKIIQIGTDGDCPIVAFAKTDNPIDEDLEPIELWSLLKFSYVPDEYVFYDKPKKITQQKKITQNLKTIKKYQLPDSGEFELDNIPIDSQIIAVQIQKDKPCLWMLIDSQKEKDDIYKKRTFCWFRTGEPIDYTDLIHIATLQSNGGNHVSHLFELKNYVNYNKLENLLATKKWREADLETFEILKSLCGYEYYDSTWLNSEEIVNIPCSHLHTINNLWIKYSKGRFGYSVQLNILKKLGFQKNGNYEQISECLENFMDKIKWNTAHAALNFTLKAPIGHLPAILAWGMATSPTLDKAKEAYFCLCSRCEECNL</sequence>
<gene>
    <name evidence="3" type="ORF">K2F26_01070</name>
</gene>
<dbReference type="Pfam" id="PF05419">
    <property type="entry name" value="GUN4"/>
    <property type="match status" value="1"/>
</dbReference>
<dbReference type="InterPro" id="IPR037215">
    <property type="entry name" value="GUN4-like_sf"/>
</dbReference>
<dbReference type="Pfam" id="PF24043">
    <property type="entry name" value="DUF7352"/>
    <property type="match status" value="1"/>
</dbReference>
<reference evidence="3 4" key="1">
    <citation type="journal article" date="2022" name="J. Am. Chem. Soc.">
        <title>Biosynthesis of Guanitoxin Enables Global Environmental Detection in Freshwater Cyanobacteria.</title>
        <authorList>
            <person name="Lima S.T."/>
            <person name="Fallon T.R."/>
            <person name="Cordoza J.L."/>
            <person name="Chekan J.R."/>
            <person name="Delbaje E."/>
            <person name="Hopiavuori A.R."/>
            <person name="Alvarenga D.O."/>
            <person name="Wood S.M."/>
            <person name="Luhavaya H."/>
            <person name="Baumgartner J.T."/>
            <person name="Dorr F.A."/>
            <person name="Etchegaray A."/>
            <person name="Pinto E."/>
            <person name="McKinnie S.M.K."/>
            <person name="Fiore M.F."/>
            <person name="Moore B.S."/>
        </authorList>
    </citation>
    <scope>NUCLEOTIDE SEQUENCE [LARGE SCALE GENOMIC DNA]</scope>
    <source>
        <strain evidence="3 4">ITEP-024</strain>
    </source>
</reference>
<name>A0ABX8X022_9CYAN</name>
<keyword evidence="4" id="KW-1185">Reference proteome</keyword>
<evidence type="ECO:0000259" key="2">
    <source>
        <dbReference type="Pfam" id="PF24043"/>
    </source>
</evidence>
<evidence type="ECO:0000259" key="1">
    <source>
        <dbReference type="Pfam" id="PF05419"/>
    </source>
</evidence>
<dbReference type="InterPro" id="IPR008629">
    <property type="entry name" value="GUN4-like"/>
</dbReference>